<dbReference type="EMBL" id="JAQMWT010000615">
    <property type="protein sequence ID" value="KAJ8598937.1"/>
    <property type="molecule type" value="Genomic_DNA"/>
</dbReference>
<keyword evidence="1" id="KW-0175">Coiled coil</keyword>
<feature type="coiled-coil region" evidence="1">
    <location>
        <begin position="53"/>
        <end position="87"/>
    </location>
</feature>
<gene>
    <name evidence="2" type="ORF">CTAYLR_009851</name>
</gene>
<proteinExistence type="predicted"/>
<protein>
    <submittedName>
        <fullName evidence="2">Uncharacterized protein</fullName>
    </submittedName>
</protein>
<organism evidence="2 3">
    <name type="scientific">Chrysophaeum taylorii</name>
    <dbReference type="NCBI Taxonomy" id="2483200"/>
    <lineage>
        <taxon>Eukaryota</taxon>
        <taxon>Sar</taxon>
        <taxon>Stramenopiles</taxon>
        <taxon>Ochrophyta</taxon>
        <taxon>Pelagophyceae</taxon>
        <taxon>Pelagomonadales</taxon>
        <taxon>Pelagomonadaceae</taxon>
        <taxon>Chrysophaeum</taxon>
    </lineage>
</organism>
<sequence>MVAIATSVRAHGDRNGLLLRRLGPRAMNSKTYEKMNSTASGIVGVVESLRIKLEVLDGEIKADEKGMAEYERQIKQLQIQKEEIQKRLDANKVWAENYDRDVGPFQSTYGKNTESIKKQYDKARNFHEKGIEMLQQDFGYHPLFKHPKDTFSAVPFRPKRL</sequence>
<accession>A0AAD7U619</accession>
<evidence type="ECO:0000256" key="1">
    <source>
        <dbReference type="SAM" id="Coils"/>
    </source>
</evidence>
<evidence type="ECO:0000313" key="3">
    <source>
        <dbReference type="Proteomes" id="UP001230188"/>
    </source>
</evidence>
<evidence type="ECO:0000313" key="2">
    <source>
        <dbReference type="EMBL" id="KAJ8598937.1"/>
    </source>
</evidence>
<reference evidence="2" key="1">
    <citation type="submission" date="2023-01" db="EMBL/GenBank/DDBJ databases">
        <title>Metagenome sequencing of chrysophaentin producing Chrysophaeum taylorii.</title>
        <authorList>
            <person name="Davison J."/>
            <person name="Bewley C."/>
        </authorList>
    </citation>
    <scope>NUCLEOTIDE SEQUENCE</scope>
    <source>
        <strain evidence="2">NIES-1699</strain>
    </source>
</reference>
<dbReference type="Proteomes" id="UP001230188">
    <property type="component" value="Unassembled WGS sequence"/>
</dbReference>
<comment type="caution">
    <text evidence="2">The sequence shown here is derived from an EMBL/GenBank/DDBJ whole genome shotgun (WGS) entry which is preliminary data.</text>
</comment>
<keyword evidence="3" id="KW-1185">Reference proteome</keyword>
<name>A0AAD7U619_9STRA</name>
<dbReference type="AlphaFoldDB" id="A0AAD7U619"/>